<name>A0AAD7I5E4_9AGAR</name>
<dbReference type="Proteomes" id="UP001215598">
    <property type="component" value="Unassembled WGS sequence"/>
</dbReference>
<accession>A0AAD7I5E4</accession>
<sequence length="196" mass="21564">MFRTNACLLAFVRVLQHAVEVRRITEMHYRLFARSIEDLDRANNRVLLTYINASDVSSVEAMQMHFEDPADKEHMDSLCKCVLARTSLHTLQLAHLDANPTSGILRRDESQLDSITNTFHMPLPTPLMSRPVDPVLNLNTRADKIFVGRSATPTAPAAPAPPSALPVFGRPNTRLLPPGSAVPAPAKDVPMPPPSS</sequence>
<gene>
    <name evidence="2" type="ORF">B0H16DRAFT_1731402</name>
</gene>
<dbReference type="EMBL" id="JARKIB010000127">
    <property type="protein sequence ID" value="KAJ7735366.1"/>
    <property type="molecule type" value="Genomic_DNA"/>
</dbReference>
<protein>
    <submittedName>
        <fullName evidence="2">Uncharacterized protein</fullName>
    </submittedName>
</protein>
<evidence type="ECO:0000256" key="1">
    <source>
        <dbReference type="SAM" id="MobiDB-lite"/>
    </source>
</evidence>
<reference evidence="2" key="1">
    <citation type="submission" date="2023-03" db="EMBL/GenBank/DDBJ databases">
        <title>Massive genome expansion in bonnet fungi (Mycena s.s.) driven by repeated elements and novel gene families across ecological guilds.</title>
        <authorList>
            <consortium name="Lawrence Berkeley National Laboratory"/>
            <person name="Harder C.B."/>
            <person name="Miyauchi S."/>
            <person name="Viragh M."/>
            <person name="Kuo A."/>
            <person name="Thoen E."/>
            <person name="Andreopoulos B."/>
            <person name="Lu D."/>
            <person name="Skrede I."/>
            <person name="Drula E."/>
            <person name="Henrissat B."/>
            <person name="Morin E."/>
            <person name="Kohler A."/>
            <person name="Barry K."/>
            <person name="LaButti K."/>
            <person name="Morin E."/>
            <person name="Salamov A."/>
            <person name="Lipzen A."/>
            <person name="Mereny Z."/>
            <person name="Hegedus B."/>
            <person name="Baldrian P."/>
            <person name="Stursova M."/>
            <person name="Weitz H."/>
            <person name="Taylor A."/>
            <person name="Grigoriev I.V."/>
            <person name="Nagy L.G."/>
            <person name="Martin F."/>
            <person name="Kauserud H."/>
        </authorList>
    </citation>
    <scope>NUCLEOTIDE SEQUENCE</scope>
    <source>
        <strain evidence="2">CBHHK182m</strain>
    </source>
</reference>
<comment type="caution">
    <text evidence="2">The sequence shown here is derived from an EMBL/GenBank/DDBJ whole genome shotgun (WGS) entry which is preliminary data.</text>
</comment>
<organism evidence="2 3">
    <name type="scientific">Mycena metata</name>
    <dbReference type="NCBI Taxonomy" id="1033252"/>
    <lineage>
        <taxon>Eukaryota</taxon>
        <taxon>Fungi</taxon>
        <taxon>Dikarya</taxon>
        <taxon>Basidiomycota</taxon>
        <taxon>Agaricomycotina</taxon>
        <taxon>Agaricomycetes</taxon>
        <taxon>Agaricomycetidae</taxon>
        <taxon>Agaricales</taxon>
        <taxon>Marasmiineae</taxon>
        <taxon>Mycenaceae</taxon>
        <taxon>Mycena</taxon>
    </lineage>
</organism>
<evidence type="ECO:0000313" key="3">
    <source>
        <dbReference type="Proteomes" id="UP001215598"/>
    </source>
</evidence>
<proteinExistence type="predicted"/>
<keyword evidence="3" id="KW-1185">Reference proteome</keyword>
<evidence type="ECO:0000313" key="2">
    <source>
        <dbReference type="EMBL" id="KAJ7735366.1"/>
    </source>
</evidence>
<dbReference type="AlphaFoldDB" id="A0AAD7I5E4"/>
<feature type="region of interest" description="Disordered" evidence="1">
    <location>
        <begin position="152"/>
        <end position="196"/>
    </location>
</feature>